<evidence type="ECO:0000313" key="3">
    <source>
        <dbReference type="Proteomes" id="UP000295110"/>
    </source>
</evidence>
<reference evidence="2 3" key="1">
    <citation type="submission" date="2019-03" db="EMBL/GenBank/DDBJ databases">
        <title>Genomic Encyclopedia of Type Strains, Phase IV (KMG-IV): sequencing the most valuable type-strain genomes for metagenomic binning, comparative biology and taxonomic classification.</title>
        <authorList>
            <person name="Goeker M."/>
        </authorList>
    </citation>
    <scope>NUCLEOTIDE SEQUENCE [LARGE SCALE GENOMIC DNA]</scope>
    <source>
        <strain evidence="2 3">DSM 654</strain>
    </source>
</reference>
<comment type="caution">
    <text evidence="2">The sequence shown here is derived from an EMBL/GenBank/DDBJ whole genome shotgun (WGS) entry which is preliminary data.</text>
</comment>
<dbReference type="OrthoDB" id="547680at2"/>
<dbReference type="AlphaFoldDB" id="A0A4R3UIH8"/>
<name>A0A4R3UIH8_ROSSA</name>
<evidence type="ECO:0000256" key="1">
    <source>
        <dbReference type="SAM" id="SignalP"/>
    </source>
</evidence>
<dbReference type="EMBL" id="SMBU01000037">
    <property type="protein sequence ID" value="TCU88942.1"/>
    <property type="molecule type" value="Genomic_DNA"/>
</dbReference>
<dbReference type="RefSeq" id="WP_132575794.1">
    <property type="nucleotide sequence ID" value="NZ_CBCSGL010000042.1"/>
</dbReference>
<keyword evidence="3" id="KW-1185">Reference proteome</keyword>
<keyword evidence="1" id="KW-0732">Signal</keyword>
<feature type="signal peptide" evidence="1">
    <location>
        <begin position="1"/>
        <end position="23"/>
    </location>
</feature>
<dbReference type="SUPFAM" id="SSF53850">
    <property type="entry name" value="Periplasmic binding protein-like II"/>
    <property type="match status" value="1"/>
</dbReference>
<protein>
    <submittedName>
        <fullName evidence="2">ABC-type amino acid transport substrate-binding protein</fullName>
    </submittedName>
</protein>
<dbReference type="Proteomes" id="UP000295110">
    <property type="component" value="Unassembled WGS sequence"/>
</dbReference>
<feature type="chain" id="PRO_5020193568" evidence="1">
    <location>
        <begin position="24"/>
        <end position="286"/>
    </location>
</feature>
<proteinExistence type="predicted"/>
<sequence>MTSKAILTLVLAGVSLFGLRAQAGSAEGAPGIVTYPASGAPDDKRGDYYVSLLELALNKAGTGLVARPSTNPSVAARAFINMAKGRGIDVVWAPTTTELERDYLPVRIPLDKGILGWRIFLIAGGDQARFASIQSVQELKALTVGQVREWVDTGILSADGFSVVAASRYENLFTMLAARRFDYLPRGVGEVYDEAHNYGHLGLVVESHLALNYPMCTYFFVAPKNVELARHIEKGLLRAQIDGSLEELFQRFFGKMLRDARLDSRLVFNLERPTAPSTCKRAGMPG</sequence>
<evidence type="ECO:0000313" key="2">
    <source>
        <dbReference type="EMBL" id="TCU88942.1"/>
    </source>
</evidence>
<accession>A0A4R3UIH8</accession>
<organism evidence="2 3">
    <name type="scientific">Roseateles saccharophilus</name>
    <name type="common">Pseudomonas saccharophila</name>
    <dbReference type="NCBI Taxonomy" id="304"/>
    <lineage>
        <taxon>Bacteria</taxon>
        <taxon>Pseudomonadati</taxon>
        <taxon>Pseudomonadota</taxon>
        <taxon>Betaproteobacteria</taxon>
        <taxon>Burkholderiales</taxon>
        <taxon>Sphaerotilaceae</taxon>
        <taxon>Roseateles</taxon>
    </lineage>
</organism>
<gene>
    <name evidence="2" type="ORF">EV671_103724</name>
</gene>